<evidence type="ECO:0000313" key="1">
    <source>
        <dbReference type="EMBL" id="KAI3800191.1"/>
    </source>
</evidence>
<reference evidence="1 2" key="2">
    <citation type="journal article" date="2022" name="Mol. Ecol. Resour.">
        <title>The genomes of chicory, endive, great burdock and yacon provide insights into Asteraceae paleo-polyploidization history and plant inulin production.</title>
        <authorList>
            <person name="Fan W."/>
            <person name="Wang S."/>
            <person name="Wang H."/>
            <person name="Wang A."/>
            <person name="Jiang F."/>
            <person name="Liu H."/>
            <person name="Zhao H."/>
            <person name="Xu D."/>
            <person name="Zhang Y."/>
        </authorList>
    </citation>
    <scope>NUCLEOTIDE SEQUENCE [LARGE SCALE GENOMIC DNA]</scope>
    <source>
        <strain evidence="2">cv. Yunnan</strain>
        <tissue evidence="1">Leaves</tissue>
    </source>
</reference>
<comment type="caution">
    <text evidence="1">The sequence shown here is derived from an EMBL/GenBank/DDBJ whole genome shotgun (WGS) entry which is preliminary data.</text>
</comment>
<proteinExistence type="predicted"/>
<organism evidence="1 2">
    <name type="scientific">Smallanthus sonchifolius</name>
    <dbReference type="NCBI Taxonomy" id="185202"/>
    <lineage>
        <taxon>Eukaryota</taxon>
        <taxon>Viridiplantae</taxon>
        <taxon>Streptophyta</taxon>
        <taxon>Embryophyta</taxon>
        <taxon>Tracheophyta</taxon>
        <taxon>Spermatophyta</taxon>
        <taxon>Magnoliopsida</taxon>
        <taxon>eudicotyledons</taxon>
        <taxon>Gunneridae</taxon>
        <taxon>Pentapetalae</taxon>
        <taxon>asterids</taxon>
        <taxon>campanulids</taxon>
        <taxon>Asterales</taxon>
        <taxon>Asteraceae</taxon>
        <taxon>Asteroideae</taxon>
        <taxon>Heliantheae alliance</taxon>
        <taxon>Millerieae</taxon>
        <taxon>Smallanthus</taxon>
    </lineage>
</organism>
<gene>
    <name evidence="1" type="ORF">L1987_35501</name>
</gene>
<sequence>MYSGKKLIPEEKPEVPADEKPKKAPAKAKPRSPSLHPPYFEMIKEAIVTLKERTGSSQYAISKFVEEKHKNLPANFKKVLLTRLKKFVTAGKLVKVKASYKLPAATAPAKKKPAAKPKTVAKPKSVKKKAPAKKAPVAKPAAKPKAVAKPKPAAKAKPAAKPKSVTKPAAKAKSVAKPKAVAAKAKPAAKKAPAKPSKVARTATRSTPEKS</sequence>
<reference evidence="2" key="1">
    <citation type="journal article" date="2022" name="Mol. Ecol. Resour.">
        <title>The genomes of chicory, endive, great burdock and yacon provide insights into Asteraceae palaeo-polyploidization history and plant inulin production.</title>
        <authorList>
            <person name="Fan W."/>
            <person name="Wang S."/>
            <person name="Wang H."/>
            <person name="Wang A."/>
            <person name="Jiang F."/>
            <person name="Liu H."/>
            <person name="Zhao H."/>
            <person name="Xu D."/>
            <person name="Zhang Y."/>
        </authorList>
    </citation>
    <scope>NUCLEOTIDE SEQUENCE [LARGE SCALE GENOMIC DNA]</scope>
    <source>
        <strain evidence="2">cv. Yunnan</strain>
    </source>
</reference>
<name>A0ACB9HY03_9ASTR</name>
<keyword evidence="2" id="KW-1185">Reference proteome</keyword>
<accession>A0ACB9HY03</accession>
<dbReference type="EMBL" id="CM042028">
    <property type="protein sequence ID" value="KAI3800191.1"/>
    <property type="molecule type" value="Genomic_DNA"/>
</dbReference>
<evidence type="ECO:0000313" key="2">
    <source>
        <dbReference type="Proteomes" id="UP001056120"/>
    </source>
</evidence>
<protein>
    <submittedName>
        <fullName evidence="1">Uncharacterized protein</fullName>
    </submittedName>
</protein>
<dbReference type="Proteomes" id="UP001056120">
    <property type="component" value="Linkage Group LG11"/>
</dbReference>